<organism evidence="2 3">
    <name type="scientific">Shouchella clausii</name>
    <name type="common">Alkalihalobacillus clausii</name>
    <dbReference type="NCBI Taxonomy" id="79880"/>
    <lineage>
        <taxon>Bacteria</taxon>
        <taxon>Bacillati</taxon>
        <taxon>Bacillota</taxon>
        <taxon>Bacilli</taxon>
        <taxon>Bacillales</taxon>
        <taxon>Bacillaceae</taxon>
        <taxon>Shouchella</taxon>
    </lineage>
</organism>
<dbReference type="EMBL" id="NPBS01000039">
    <property type="protein sequence ID" value="PAF26272.1"/>
    <property type="molecule type" value="Genomic_DNA"/>
</dbReference>
<evidence type="ECO:0000313" key="3">
    <source>
        <dbReference type="Proteomes" id="UP000216133"/>
    </source>
</evidence>
<dbReference type="GeneID" id="86927140"/>
<sequence length="255" mass="28273">MKRFKGGPIKGQKQERGPLPFRYVLLISSVLFTLLSLQGLWFVDQQLRPIISQIAHREMERIATYTIQQALTEELGQTDMNDMLITETNGDGQITYVTLDTQKYNKLLGNVQHRVHEAINAIQRNEDNTYGASEGTVATIPLGRALNNSLLNDVGPGIPLRFALIGDAKVGMKDESEQLGINNTRLSFYVTIEVGMDVILPFSETADTVSVELPAGFAFISGEVPQFYGGQLPIVNYPALEANTEQQPEEENDSQ</sequence>
<dbReference type="InterPro" id="IPR014197">
    <property type="entry name" value="Sporulation_prot_YunB"/>
</dbReference>
<dbReference type="Proteomes" id="UP000216133">
    <property type="component" value="Unassembled WGS sequence"/>
</dbReference>
<dbReference type="NCBIfam" id="TIGR02832">
    <property type="entry name" value="spo_yunB"/>
    <property type="match status" value="1"/>
</dbReference>
<keyword evidence="1" id="KW-0812">Transmembrane</keyword>
<protein>
    <submittedName>
        <fullName evidence="2">Sporulation protein YunB</fullName>
    </submittedName>
</protein>
<reference evidence="2 3" key="1">
    <citation type="submission" date="2017-07" db="EMBL/GenBank/DDBJ databases">
        <title>Isolation and whole genome analysis of endospore-forming bacteria from heroin.</title>
        <authorList>
            <person name="Kalinowski J."/>
            <person name="Ahrens B."/>
            <person name="Al-Dilaimi A."/>
            <person name="Winkler A."/>
            <person name="Wibberg D."/>
            <person name="Schleenbecker U."/>
            <person name="Ruckert C."/>
            <person name="Wolfel R."/>
            <person name="Grass G."/>
        </authorList>
    </citation>
    <scope>NUCLEOTIDE SEQUENCE [LARGE SCALE GENOMIC DNA]</scope>
    <source>
        <strain evidence="2 3">7523-2</strain>
    </source>
</reference>
<comment type="caution">
    <text evidence="2">The sequence shown here is derived from an EMBL/GenBank/DDBJ whole genome shotgun (WGS) entry which is preliminary data.</text>
</comment>
<evidence type="ECO:0000313" key="2">
    <source>
        <dbReference type="EMBL" id="PAF26272.1"/>
    </source>
</evidence>
<gene>
    <name evidence="2" type="primary">yunB</name>
    <name evidence="2" type="ORF">CHH61_09080</name>
</gene>
<keyword evidence="1" id="KW-1133">Transmembrane helix</keyword>
<dbReference type="Pfam" id="PF09560">
    <property type="entry name" value="Spore_YunB"/>
    <property type="match status" value="1"/>
</dbReference>
<feature type="transmembrane region" description="Helical" evidence="1">
    <location>
        <begin position="21"/>
        <end position="43"/>
    </location>
</feature>
<proteinExistence type="predicted"/>
<dbReference type="PIRSF" id="PIRSF021383">
    <property type="entry name" value="YunB"/>
    <property type="match status" value="1"/>
</dbReference>
<accession>A0A268S198</accession>
<dbReference type="RefSeq" id="WP_094426382.1">
    <property type="nucleotide sequence ID" value="NZ_CP019985.1"/>
</dbReference>
<dbReference type="AlphaFoldDB" id="A0A268S198"/>
<keyword evidence="1" id="KW-0472">Membrane</keyword>
<evidence type="ECO:0000256" key="1">
    <source>
        <dbReference type="SAM" id="Phobius"/>
    </source>
</evidence>
<name>A0A268S198_SHOCL</name>